<gene>
    <name evidence="2" type="ordered locus">cce_4779</name>
</gene>
<organism evidence="2 3">
    <name type="scientific">Crocosphaera subtropica (strain ATCC 51142 / BH68)</name>
    <name type="common">Cyanothece sp. (strain ATCC 51142)</name>
    <dbReference type="NCBI Taxonomy" id="43989"/>
    <lineage>
        <taxon>Bacteria</taxon>
        <taxon>Bacillati</taxon>
        <taxon>Cyanobacteriota</taxon>
        <taxon>Cyanophyceae</taxon>
        <taxon>Oscillatoriophycideae</taxon>
        <taxon>Chroococcales</taxon>
        <taxon>Aphanothecaceae</taxon>
        <taxon>Crocosphaera</taxon>
        <taxon>Crocosphaera subtropica</taxon>
    </lineage>
</organism>
<evidence type="ECO:0000256" key="1">
    <source>
        <dbReference type="SAM" id="Phobius"/>
    </source>
</evidence>
<dbReference type="STRING" id="43989.cce_4779"/>
<keyword evidence="3" id="KW-1185">Reference proteome</keyword>
<dbReference type="EMBL" id="CP000807">
    <property type="protein sequence ID" value="ACB54127.1"/>
    <property type="molecule type" value="Genomic_DNA"/>
</dbReference>
<name>B1X1W6_CROS5</name>
<proteinExistence type="predicted"/>
<keyword evidence="1" id="KW-0472">Membrane</keyword>
<keyword evidence="1" id="KW-0812">Transmembrane</keyword>
<reference evidence="2 3" key="1">
    <citation type="journal article" date="2008" name="Proc. Natl. Acad. Sci. U.S.A.">
        <title>The genome of Cyanothece 51142, a unicellular diazotrophic cyanobacterium important in the marine nitrogen cycle.</title>
        <authorList>
            <person name="Welsh E.A."/>
            <person name="Liberton M."/>
            <person name="Stoeckel J."/>
            <person name="Loh T."/>
            <person name="Elvitigala T."/>
            <person name="Wang C."/>
            <person name="Wollam A."/>
            <person name="Fulton R.S."/>
            <person name="Clifton S.W."/>
            <person name="Jacobs J.M."/>
            <person name="Aurora R."/>
            <person name="Ghosh B.K."/>
            <person name="Sherman L.A."/>
            <person name="Smith R.D."/>
            <person name="Wilson R.K."/>
            <person name="Pakrasi H.B."/>
        </authorList>
    </citation>
    <scope>NUCLEOTIDE SEQUENCE [LARGE SCALE GENOMIC DNA]</scope>
    <source>
        <strain evidence="3">ATCC 51142 / BH68</strain>
    </source>
</reference>
<evidence type="ECO:0000313" key="2">
    <source>
        <dbReference type="EMBL" id="ACB54127.1"/>
    </source>
</evidence>
<evidence type="ECO:0000313" key="3">
    <source>
        <dbReference type="Proteomes" id="UP000001203"/>
    </source>
</evidence>
<accession>B1X1W6</accession>
<dbReference type="Proteomes" id="UP000001203">
    <property type="component" value="Chromosome linear"/>
</dbReference>
<feature type="transmembrane region" description="Helical" evidence="1">
    <location>
        <begin position="6"/>
        <end position="27"/>
    </location>
</feature>
<sequence>MDTLSPWLSGWANFGCILLLLFGGLTAQKDE</sequence>
<dbReference type="HOGENOM" id="CLU_3396078_0_0_3"/>
<keyword evidence="1" id="KW-1133">Transmembrane helix</keyword>
<dbReference type="KEGG" id="cyt:cce_4779"/>
<dbReference type="AlphaFoldDB" id="B1X1W6"/>
<protein>
    <submittedName>
        <fullName evidence="2">Uncharacterized protein</fullName>
    </submittedName>
</protein>